<evidence type="ECO:0000256" key="2">
    <source>
        <dbReference type="ARBA" id="ARBA00023015"/>
    </source>
</evidence>
<dbReference type="NCBIfam" id="TIGR02937">
    <property type="entry name" value="sigma70-ECF"/>
    <property type="match status" value="1"/>
</dbReference>
<keyword evidence="4" id="KW-0238">DNA-binding</keyword>
<dbReference type="InterPro" id="IPR014284">
    <property type="entry name" value="RNA_pol_sigma-70_dom"/>
</dbReference>
<dbReference type="SUPFAM" id="SSF88946">
    <property type="entry name" value="Sigma2 domain of RNA polymerase sigma factors"/>
    <property type="match status" value="1"/>
</dbReference>
<dbReference type="GO" id="GO:0006352">
    <property type="term" value="P:DNA-templated transcription initiation"/>
    <property type="evidence" value="ECO:0007669"/>
    <property type="project" value="InterPro"/>
</dbReference>
<reference evidence="6" key="1">
    <citation type="journal article" date="2018" name="Int. J. Syst. Evol. Microbiol.">
        <title>Neptunicella marina gen. nov., sp. nov., isolated from surface seawater.</title>
        <authorList>
            <person name="Liu X."/>
            <person name="Lai Q."/>
            <person name="Du Y."/>
            <person name="Zhang X."/>
            <person name="Liu Z."/>
            <person name="Sun F."/>
            <person name="Shao Z."/>
        </authorList>
    </citation>
    <scope>NUCLEOTIDE SEQUENCE</scope>
    <source>
        <strain evidence="6">S27-2</strain>
    </source>
</reference>
<evidence type="ECO:0000256" key="3">
    <source>
        <dbReference type="ARBA" id="ARBA00023082"/>
    </source>
</evidence>
<dbReference type="AlphaFoldDB" id="A0A8J6IVB7"/>
<dbReference type="PANTHER" id="PTHR43133:SF8">
    <property type="entry name" value="RNA POLYMERASE SIGMA FACTOR HI_1459-RELATED"/>
    <property type="match status" value="1"/>
</dbReference>
<protein>
    <submittedName>
        <fullName evidence="6">Sigma-70 family RNA polymerase sigma factor</fullName>
    </submittedName>
</protein>
<name>A0A8J6IVB7_9ALTE</name>
<proteinExistence type="inferred from homology"/>
<dbReference type="GO" id="GO:0016987">
    <property type="term" value="F:sigma factor activity"/>
    <property type="evidence" value="ECO:0007669"/>
    <property type="project" value="UniProtKB-KW"/>
</dbReference>
<evidence type="ECO:0000256" key="1">
    <source>
        <dbReference type="ARBA" id="ARBA00010641"/>
    </source>
</evidence>
<evidence type="ECO:0000313" key="7">
    <source>
        <dbReference type="Proteomes" id="UP000601768"/>
    </source>
</evidence>
<evidence type="ECO:0000313" key="6">
    <source>
        <dbReference type="EMBL" id="MBC3767371.1"/>
    </source>
</evidence>
<dbReference type="Gene3D" id="1.10.1740.10">
    <property type="match status" value="1"/>
</dbReference>
<comment type="similarity">
    <text evidence="1">Belongs to the sigma-70 factor family. ECF subfamily.</text>
</comment>
<dbReference type="InterPro" id="IPR013325">
    <property type="entry name" value="RNA_pol_sigma_r2"/>
</dbReference>
<keyword evidence="3" id="KW-0731">Sigma factor</keyword>
<dbReference type="InterPro" id="IPR039425">
    <property type="entry name" value="RNA_pol_sigma-70-like"/>
</dbReference>
<accession>A0A8J6IVB7</accession>
<gene>
    <name evidence="6" type="ORF">H8B19_15950</name>
</gene>
<comment type="caution">
    <text evidence="6">The sequence shown here is derived from an EMBL/GenBank/DDBJ whole genome shotgun (WGS) entry which is preliminary data.</text>
</comment>
<dbReference type="Proteomes" id="UP000601768">
    <property type="component" value="Unassembled WGS sequence"/>
</dbReference>
<keyword evidence="5" id="KW-0804">Transcription</keyword>
<dbReference type="GO" id="GO:0003677">
    <property type="term" value="F:DNA binding"/>
    <property type="evidence" value="ECO:0007669"/>
    <property type="project" value="UniProtKB-KW"/>
</dbReference>
<organism evidence="6 7">
    <name type="scientific">Neptunicella marina</name>
    <dbReference type="NCBI Taxonomy" id="2125989"/>
    <lineage>
        <taxon>Bacteria</taxon>
        <taxon>Pseudomonadati</taxon>
        <taxon>Pseudomonadota</taxon>
        <taxon>Gammaproteobacteria</taxon>
        <taxon>Alteromonadales</taxon>
        <taxon>Alteromonadaceae</taxon>
        <taxon>Neptunicella</taxon>
    </lineage>
</organism>
<keyword evidence="2" id="KW-0805">Transcription regulation</keyword>
<reference evidence="6" key="2">
    <citation type="submission" date="2020-08" db="EMBL/GenBank/DDBJ databases">
        <authorList>
            <person name="Lai Q."/>
        </authorList>
    </citation>
    <scope>NUCLEOTIDE SEQUENCE</scope>
    <source>
        <strain evidence="6">S27-2</strain>
    </source>
</reference>
<dbReference type="RefSeq" id="WP_186507893.1">
    <property type="nucleotide sequence ID" value="NZ_JACNEP010000017.1"/>
</dbReference>
<dbReference type="PANTHER" id="PTHR43133">
    <property type="entry name" value="RNA POLYMERASE ECF-TYPE SIGMA FACTO"/>
    <property type="match status" value="1"/>
</dbReference>
<evidence type="ECO:0000256" key="5">
    <source>
        <dbReference type="ARBA" id="ARBA00023163"/>
    </source>
</evidence>
<dbReference type="SUPFAM" id="SSF88659">
    <property type="entry name" value="Sigma3 and sigma4 domains of RNA polymerase sigma factors"/>
    <property type="match status" value="1"/>
</dbReference>
<evidence type="ECO:0000256" key="4">
    <source>
        <dbReference type="ARBA" id="ARBA00023125"/>
    </source>
</evidence>
<keyword evidence="7" id="KW-1185">Reference proteome</keyword>
<dbReference type="EMBL" id="JACNEP010000017">
    <property type="protein sequence ID" value="MBC3767371.1"/>
    <property type="molecule type" value="Genomic_DNA"/>
</dbReference>
<dbReference type="InterPro" id="IPR013324">
    <property type="entry name" value="RNA_pol_sigma_r3/r4-like"/>
</dbReference>
<sequence length="258" mass="30088">MTVLKKSTEHNVNHPADIPADKLVTLIAAHDEQAEKLLFERYWQGLQFILARRVKEQHLIEDLAQETILLVLHKARNGEINNPKALNGFVRNTAINLLIAHQRKEIRRATSCDENIEDYPLNEPSDLSHIQYCEATLRLVEQLLSELTSARDKKILQYFYLYEKDKQQICDELVLSAAHFDRVLFRARSRLKQLMQHKISPEHNGLNAFKVFAISLISLLPFFNGVPQEYKKTSIQMRETLFAQHNTDNKLEQLQHRK</sequence>